<evidence type="ECO:0000313" key="2">
    <source>
        <dbReference type="Proteomes" id="UP001623041"/>
    </source>
</evidence>
<dbReference type="EMBL" id="JBJHQH010000006">
    <property type="protein sequence ID" value="MFK9091804.1"/>
    <property type="molecule type" value="Genomic_DNA"/>
</dbReference>
<comment type="caution">
    <text evidence="1">The sequence shown here is derived from an EMBL/GenBank/DDBJ whole genome shotgun (WGS) entry which is preliminary data.</text>
</comment>
<keyword evidence="2" id="KW-1185">Reference proteome</keyword>
<dbReference type="Proteomes" id="UP001623041">
    <property type="component" value="Unassembled WGS sequence"/>
</dbReference>
<name>A0ABW8RE98_9BACI</name>
<accession>A0ABW8RE98</accession>
<organism evidence="1 2">
    <name type="scientific">Bacillus salipaludis</name>
    <dbReference type="NCBI Taxonomy" id="2547811"/>
    <lineage>
        <taxon>Bacteria</taxon>
        <taxon>Bacillati</taxon>
        <taxon>Bacillota</taxon>
        <taxon>Bacilli</taxon>
        <taxon>Bacillales</taxon>
        <taxon>Bacillaceae</taxon>
        <taxon>Bacillus</taxon>
    </lineage>
</organism>
<reference evidence="1 2" key="1">
    <citation type="submission" date="2024-11" db="EMBL/GenBank/DDBJ databases">
        <authorList>
            <person name="Lucas J.A."/>
        </authorList>
    </citation>
    <scope>NUCLEOTIDE SEQUENCE [LARGE SCALE GENOMIC DNA]</scope>
    <source>
        <strain evidence="1 2">Z 5.4</strain>
    </source>
</reference>
<proteinExistence type="predicted"/>
<protein>
    <submittedName>
        <fullName evidence="1">Bh protein</fullName>
    </submittedName>
</protein>
<sequence length="112" mass="13442">MKISEIDVTLYCSHCHDETLHHVQYLNNKVQSIVCMNCLRTIKTIMNPRRELYKEVYKRVTSKPTRLKDEYKTNHVEFIEGFPKRVLSKPLRFVKYLNETKEALKKINKKVE</sequence>
<evidence type="ECO:0000313" key="1">
    <source>
        <dbReference type="EMBL" id="MFK9091804.1"/>
    </source>
</evidence>
<dbReference type="RefSeq" id="WP_406580423.1">
    <property type="nucleotide sequence ID" value="NZ_JBJHQH010000006.1"/>
</dbReference>
<gene>
    <name evidence="1" type="ORF">ACJEBI_09950</name>
</gene>